<sequence>MSRFMRSVQEFDCYVIPARGQSGGLCLAWRKEMDVEVLNSSRNFISARVKCKDKPPWILIGVYGDPKHFHNRVLWQILSQIIQMHKVVCLMGDFNEILSPDEKVGGSSRVKANTIDFQNFTFDNSLVDVGYKGPAYT</sequence>
<keyword evidence="2" id="KW-1185">Reference proteome</keyword>
<keyword evidence="1" id="KW-0255">Endonuclease</keyword>
<gene>
    <name evidence="1" type="ORF">LUZ62_063984</name>
</gene>
<reference evidence="1" key="1">
    <citation type="submission" date="2022-08" db="EMBL/GenBank/DDBJ databases">
        <authorList>
            <person name="Marques A."/>
        </authorList>
    </citation>
    <scope>NUCLEOTIDE SEQUENCE</scope>
    <source>
        <strain evidence="1">RhyPub2mFocal</strain>
        <tissue evidence="1">Leaves</tissue>
    </source>
</reference>
<protein>
    <submittedName>
        <fullName evidence="1">Endonuclease/exonuclease/phosphatase family protein</fullName>
    </submittedName>
</protein>
<keyword evidence="1" id="KW-0378">Hydrolase</keyword>
<comment type="caution">
    <text evidence="1">The sequence shown here is derived from an EMBL/GenBank/DDBJ whole genome shotgun (WGS) entry which is preliminary data.</text>
</comment>
<dbReference type="PANTHER" id="PTHR35218:SF9">
    <property type="entry name" value="ENDONUCLEASE_EXONUCLEASE_PHOSPHATASE DOMAIN-CONTAINING PROTEIN"/>
    <property type="match status" value="1"/>
</dbReference>
<dbReference type="GO" id="GO:0004519">
    <property type="term" value="F:endonuclease activity"/>
    <property type="evidence" value="ECO:0007669"/>
    <property type="project" value="UniProtKB-KW"/>
</dbReference>
<proteinExistence type="predicted"/>
<dbReference type="Gene3D" id="3.60.10.10">
    <property type="entry name" value="Endonuclease/exonuclease/phosphatase"/>
    <property type="match status" value="1"/>
</dbReference>
<dbReference type="AlphaFoldDB" id="A0AAV8ELT0"/>
<evidence type="ECO:0000313" key="2">
    <source>
        <dbReference type="Proteomes" id="UP001140206"/>
    </source>
</evidence>
<dbReference type="EMBL" id="JAMFTS010000003">
    <property type="protein sequence ID" value="KAJ4779727.1"/>
    <property type="molecule type" value="Genomic_DNA"/>
</dbReference>
<keyword evidence="1" id="KW-0540">Nuclease</keyword>
<organism evidence="1 2">
    <name type="scientific">Rhynchospora pubera</name>
    <dbReference type="NCBI Taxonomy" id="906938"/>
    <lineage>
        <taxon>Eukaryota</taxon>
        <taxon>Viridiplantae</taxon>
        <taxon>Streptophyta</taxon>
        <taxon>Embryophyta</taxon>
        <taxon>Tracheophyta</taxon>
        <taxon>Spermatophyta</taxon>
        <taxon>Magnoliopsida</taxon>
        <taxon>Liliopsida</taxon>
        <taxon>Poales</taxon>
        <taxon>Cyperaceae</taxon>
        <taxon>Cyperoideae</taxon>
        <taxon>Rhynchosporeae</taxon>
        <taxon>Rhynchospora</taxon>
    </lineage>
</organism>
<name>A0AAV8ELT0_9POAL</name>
<dbReference type="InterPro" id="IPR036691">
    <property type="entry name" value="Endo/exonu/phosph_ase_sf"/>
</dbReference>
<accession>A0AAV8ELT0</accession>
<dbReference type="PANTHER" id="PTHR35218">
    <property type="entry name" value="RNASE H DOMAIN-CONTAINING PROTEIN"/>
    <property type="match status" value="1"/>
</dbReference>
<dbReference type="SUPFAM" id="SSF56219">
    <property type="entry name" value="DNase I-like"/>
    <property type="match status" value="1"/>
</dbReference>
<evidence type="ECO:0000313" key="1">
    <source>
        <dbReference type="EMBL" id="KAJ4779727.1"/>
    </source>
</evidence>
<dbReference type="Proteomes" id="UP001140206">
    <property type="component" value="Chromosome 3"/>
</dbReference>